<dbReference type="Pfam" id="PF03479">
    <property type="entry name" value="PCC"/>
    <property type="match status" value="1"/>
</dbReference>
<dbReference type="SUPFAM" id="SSF117856">
    <property type="entry name" value="AF0104/ALDC/Ptd012-like"/>
    <property type="match status" value="1"/>
</dbReference>
<dbReference type="PANTHER" id="PTHR34988">
    <property type="entry name" value="PROTEIN, PUTATIVE-RELATED"/>
    <property type="match status" value="1"/>
</dbReference>
<organism evidence="2">
    <name type="scientific">Cuerna arida</name>
    <dbReference type="NCBI Taxonomy" id="1464854"/>
    <lineage>
        <taxon>Eukaryota</taxon>
        <taxon>Metazoa</taxon>
        <taxon>Ecdysozoa</taxon>
        <taxon>Arthropoda</taxon>
        <taxon>Hexapoda</taxon>
        <taxon>Insecta</taxon>
        <taxon>Pterygota</taxon>
        <taxon>Neoptera</taxon>
        <taxon>Paraneoptera</taxon>
        <taxon>Hemiptera</taxon>
        <taxon>Auchenorrhyncha</taxon>
        <taxon>Membracoidea</taxon>
        <taxon>Cicadellidae</taxon>
        <taxon>Cicadellinae</taxon>
        <taxon>Proconiini</taxon>
        <taxon>Cuerna</taxon>
    </lineage>
</organism>
<evidence type="ECO:0000313" key="2">
    <source>
        <dbReference type="EMBL" id="JAS50995.1"/>
    </source>
</evidence>
<name>A0A1B6FLD2_9HEMI</name>
<dbReference type="EMBL" id="GECZ01018774">
    <property type="protein sequence ID" value="JAS50995.1"/>
    <property type="molecule type" value="Transcribed_RNA"/>
</dbReference>
<dbReference type="Gene3D" id="3.30.1330.80">
    <property type="entry name" value="Hypothetical protein, similar to alpha- acetolactate decarboxylase, domain 2"/>
    <property type="match status" value="1"/>
</dbReference>
<dbReference type="CDD" id="cd11378">
    <property type="entry name" value="DUF296"/>
    <property type="match status" value="1"/>
</dbReference>
<dbReference type="PANTHER" id="PTHR34988:SF1">
    <property type="entry name" value="DNA-BINDING PROTEIN"/>
    <property type="match status" value="1"/>
</dbReference>
<proteinExistence type="predicted"/>
<evidence type="ECO:0000259" key="1">
    <source>
        <dbReference type="PROSITE" id="PS51742"/>
    </source>
</evidence>
<reference evidence="2" key="1">
    <citation type="submission" date="2015-11" db="EMBL/GenBank/DDBJ databases">
        <title>De novo transcriptome assembly of four potential Pierce s Disease insect vectors from Arizona vineyards.</title>
        <authorList>
            <person name="Tassone E.E."/>
        </authorList>
    </citation>
    <scope>NUCLEOTIDE SEQUENCE</scope>
</reference>
<protein>
    <recommendedName>
        <fullName evidence="1">PPC domain-containing protein</fullName>
    </recommendedName>
</protein>
<dbReference type="PROSITE" id="PS51742">
    <property type="entry name" value="PPC"/>
    <property type="match status" value="1"/>
</dbReference>
<accession>A0A1B6FLD2</accession>
<gene>
    <name evidence="2" type="ORF">g.7150</name>
</gene>
<dbReference type="InterPro" id="IPR005175">
    <property type="entry name" value="PPC_dom"/>
</dbReference>
<dbReference type="AlphaFoldDB" id="A0A1B6FLD2"/>
<feature type="domain" description="PPC" evidence="1">
    <location>
        <begin position="3"/>
        <end position="144"/>
    </location>
</feature>
<sequence length="146" mass="16043">MTSKANVQCYTIRILPGQDLREGIEEFVEKKNLEAAFIMTCVGSIESATLRFPIPKTGPIPAMNRELTYKKEYFDILSLVGTVSLGGCHLHVVLGRADGTVVGGHLVGNAKVHTTAEVVIGESLQEVYVRKNDPKTTFNELEVKPR</sequence>